<evidence type="ECO:0000313" key="3">
    <source>
        <dbReference type="Proteomes" id="UP001236507"/>
    </source>
</evidence>
<keyword evidence="1" id="KW-0732">Signal</keyword>
<evidence type="ECO:0000256" key="1">
    <source>
        <dbReference type="SAM" id="SignalP"/>
    </source>
</evidence>
<dbReference type="EMBL" id="JASHIF010000025">
    <property type="protein sequence ID" value="MDI9862109.1"/>
    <property type="molecule type" value="Genomic_DNA"/>
</dbReference>
<sequence>MKKIIIPVLFLLGASSCQKAQQEDQQKKLIDEVIAVHDEVMPKMDEIMTLKSQLDSVAKVSKDSAKARDLFIQLDSADIKMSNWMAEYNPESVKGKGNEEVMKYLENEKKRINEVKDITNTSISNAKQFLSK</sequence>
<dbReference type="PROSITE" id="PS51257">
    <property type="entry name" value="PROKAR_LIPOPROTEIN"/>
    <property type="match status" value="1"/>
</dbReference>
<evidence type="ECO:0000313" key="2">
    <source>
        <dbReference type="EMBL" id="MDI9862109.1"/>
    </source>
</evidence>
<keyword evidence="3" id="KW-1185">Reference proteome</keyword>
<feature type="chain" id="PRO_5045289700" evidence="1">
    <location>
        <begin position="21"/>
        <end position="132"/>
    </location>
</feature>
<reference evidence="2 3" key="1">
    <citation type="submission" date="2023-05" db="EMBL/GenBank/DDBJ databases">
        <title>Novel species of genus Flectobacillus isolated from stream in China.</title>
        <authorList>
            <person name="Lu H."/>
        </authorList>
    </citation>
    <scope>NUCLEOTIDE SEQUENCE [LARGE SCALE GENOMIC DNA]</scope>
    <source>
        <strain evidence="2 3">KCTC 42575</strain>
    </source>
</reference>
<protein>
    <submittedName>
        <fullName evidence="2">Viral A-type inclusion protein</fullName>
    </submittedName>
</protein>
<organism evidence="2 3">
    <name type="scientific">Flectobacillus roseus</name>
    <dbReference type="NCBI Taxonomy" id="502259"/>
    <lineage>
        <taxon>Bacteria</taxon>
        <taxon>Pseudomonadati</taxon>
        <taxon>Bacteroidota</taxon>
        <taxon>Cytophagia</taxon>
        <taxon>Cytophagales</taxon>
        <taxon>Flectobacillaceae</taxon>
        <taxon>Flectobacillus</taxon>
    </lineage>
</organism>
<feature type="signal peptide" evidence="1">
    <location>
        <begin position="1"/>
        <end position="20"/>
    </location>
</feature>
<gene>
    <name evidence="2" type="ORF">QM524_22990</name>
</gene>
<dbReference type="RefSeq" id="WP_283346409.1">
    <property type="nucleotide sequence ID" value="NZ_JASHIF010000025.1"/>
</dbReference>
<comment type="caution">
    <text evidence="2">The sequence shown here is derived from an EMBL/GenBank/DDBJ whole genome shotgun (WGS) entry which is preliminary data.</text>
</comment>
<proteinExistence type="predicted"/>
<accession>A0ABT6YET9</accession>
<name>A0ABT6YET9_9BACT</name>
<dbReference type="Proteomes" id="UP001236507">
    <property type="component" value="Unassembled WGS sequence"/>
</dbReference>